<dbReference type="KEGG" id="emv:HQR01_09290"/>
<keyword evidence="11" id="KW-0862">Zinc</keyword>
<comment type="similarity">
    <text evidence="5">In the C-terminal section; belongs to the PRA-PH family.</text>
</comment>
<accession>A0A7D3XE27</accession>
<keyword evidence="9 11" id="KW-0378">Hydrolase</keyword>
<evidence type="ECO:0000256" key="1">
    <source>
        <dbReference type="ARBA" id="ARBA00000024"/>
    </source>
</evidence>
<feature type="binding site" evidence="11">
    <location>
        <position position="140"/>
    </location>
    <ligand>
        <name>Mg(2+)</name>
        <dbReference type="ChEBI" id="CHEBI:18420"/>
    </ligand>
</feature>
<dbReference type="Proteomes" id="UP000504693">
    <property type="component" value="Chromosome"/>
</dbReference>
<dbReference type="HAMAP" id="MF_01021">
    <property type="entry name" value="HisI"/>
    <property type="match status" value="1"/>
</dbReference>
<comment type="subcellular location">
    <subcellularLocation>
        <location evidence="11">Cytoplasm</location>
    </subcellularLocation>
</comment>
<comment type="cofactor">
    <cofactor evidence="11">
        <name>Zn(2+)</name>
        <dbReference type="ChEBI" id="CHEBI:29105"/>
    </cofactor>
    <text evidence="11">Binds 1 zinc ion per subunit.</text>
</comment>
<comment type="pathway">
    <text evidence="3 11">Amino-acid biosynthesis; L-histidine biosynthesis; L-histidine from 5-phospho-alpha-D-ribose 1-diphosphate: step 3/9.</text>
</comment>
<feature type="binding site" evidence="11">
    <location>
        <position position="138"/>
    </location>
    <ligand>
        <name>Mg(2+)</name>
        <dbReference type="ChEBI" id="CHEBI:18420"/>
    </ligand>
</feature>
<comment type="catalytic activity">
    <reaction evidence="1 11">
        <text>1-(5-phospho-beta-D-ribosyl)-5'-AMP + H2O = 1-(5-phospho-beta-D-ribosyl)-5-[(5-phospho-beta-D-ribosylamino)methylideneamino]imidazole-4-carboxamide</text>
        <dbReference type="Rhea" id="RHEA:20049"/>
        <dbReference type="ChEBI" id="CHEBI:15377"/>
        <dbReference type="ChEBI" id="CHEBI:58435"/>
        <dbReference type="ChEBI" id="CHEBI:59457"/>
        <dbReference type="EC" id="3.5.4.19"/>
    </reaction>
</comment>
<comment type="cofactor">
    <cofactor evidence="11">
        <name>Mg(2+)</name>
        <dbReference type="ChEBI" id="CHEBI:18420"/>
    </cofactor>
    <text evidence="11">Binds 1 Mg(2+) ion per subunit.</text>
</comment>
<comment type="similarity">
    <text evidence="11">Belongs to the PRA-CH family.</text>
</comment>
<evidence type="ECO:0000256" key="10">
    <source>
        <dbReference type="ARBA" id="ARBA00023102"/>
    </source>
</evidence>
<feature type="domain" description="Phosphoribosyl-AMP cyclohydrolase" evidence="12">
    <location>
        <begin position="91"/>
        <end position="164"/>
    </location>
</feature>
<feature type="binding site" evidence="11">
    <location>
        <position position="142"/>
    </location>
    <ligand>
        <name>Mg(2+)</name>
        <dbReference type="ChEBI" id="CHEBI:18420"/>
    </ligand>
</feature>
<dbReference type="InterPro" id="IPR038019">
    <property type="entry name" value="PRib_AMP_CycHydrolase_sf"/>
</dbReference>
<keyword evidence="7 11" id="KW-0963">Cytoplasm</keyword>
<feature type="binding site" evidence="11">
    <location>
        <position position="139"/>
    </location>
    <ligand>
        <name>Zn(2+)</name>
        <dbReference type="ChEBI" id="CHEBI:29105"/>
        <note>ligand shared between dimeric partners</note>
    </ligand>
</feature>
<dbReference type="GO" id="GO:0004636">
    <property type="term" value="F:phosphoribosyl-ATP diphosphatase activity"/>
    <property type="evidence" value="ECO:0007669"/>
    <property type="project" value="UniProtKB-EC"/>
</dbReference>
<keyword evidence="11" id="KW-0479">Metal-binding</keyword>
<evidence type="ECO:0000256" key="11">
    <source>
        <dbReference type="HAMAP-Rule" id="MF_01021"/>
    </source>
</evidence>
<evidence type="ECO:0000256" key="5">
    <source>
        <dbReference type="ARBA" id="ARBA00007731"/>
    </source>
</evidence>
<organism evidence="13 14">
    <name type="scientific">Erythrobacter mangrovi</name>
    <dbReference type="NCBI Taxonomy" id="2739433"/>
    <lineage>
        <taxon>Bacteria</taxon>
        <taxon>Pseudomonadati</taxon>
        <taxon>Pseudomonadota</taxon>
        <taxon>Alphaproteobacteria</taxon>
        <taxon>Sphingomonadales</taxon>
        <taxon>Erythrobacteraceae</taxon>
        <taxon>Erythrobacter/Porphyrobacter group</taxon>
        <taxon>Erythrobacter</taxon>
    </lineage>
</organism>
<dbReference type="GO" id="GO:0005737">
    <property type="term" value="C:cytoplasm"/>
    <property type="evidence" value="ECO:0007669"/>
    <property type="project" value="UniProtKB-SubCell"/>
</dbReference>
<comment type="pathway">
    <text evidence="4">Amino-acid biosynthesis; L-histidine biosynthesis; L-histidine from 5-phospho-alpha-D-ribose 1-diphosphate: step 2/9.</text>
</comment>
<dbReference type="PANTHER" id="PTHR42945:SF1">
    <property type="entry name" value="HISTIDINE BIOSYNTHESIS BIFUNCTIONAL PROTEIN HIS7"/>
    <property type="match status" value="1"/>
</dbReference>
<feature type="binding site" evidence="11">
    <location>
        <position position="162"/>
    </location>
    <ligand>
        <name>Zn(2+)</name>
        <dbReference type="ChEBI" id="CHEBI:29105"/>
        <note>ligand shared between dimeric partners</note>
    </ligand>
</feature>
<dbReference type="GO" id="GO:0008270">
    <property type="term" value="F:zinc ion binding"/>
    <property type="evidence" value="ECO:0007669"/>
    <property type="project" value="UniProtKB-UniRule"/>
</dbReference>
<gene>
    <name evidence="11 13" type="primary">hisI</name>
    <name evidence="13" type="ORF">HQR01_09290</name>
</gene>
<evidence type="ECO:0000256" key="4">
    <source>
        <dbReference type="ARBA" id="ARBA00005204"/>
    </source>
</evidence>
<dbReference type="AlphaFoldDB" id="A0A7D3XE27"/>
<comment type="similarity">
    <text evidence="6">In the N-terminal section; belongs to the PRA-CH family.</text>
</comment>
<dbReference type="InterPro" id="IPR002496">
    <property type="entry name" value="PRib_AMP_CycHydrolase_dom"/>
</dbReference>
<dbReference type="GO" id="GO:0004635">
    <property type="term" value="F:phosphoribosyl-AMP cyclohydrolase activity"/>
    <property type="evidence" value="ECO:0007669"/>
    <property type="project" value="UniProtKB-UniRule"/>
</dbReference>
<dbReference type="GO" id="GO:0000105">
    <property type="term" value="P:L-histidine biosynthetic process"/>
    <property type="evidence" value="ECO:0007669"/>
    <property type="project" value="UniProtKB-UniRule"/>
</dbReference>
<reference evidence="13 14" key="1">
    <citation type="submission" date="2020-05" db="EMBL/GenBank/DDBJ databases">
        <title>Erythrobacter mangrovi sp. nov., isolated from rhizosphere soil of mangrove plant (Kandelia candel).</title>
        <authorList>
            <person name="Ye Y.H."/>
        </authorList>
    </citation>
    <scope>NUCLEOTIDE SEQUENCE [LARGE SCALE GENOMIC DNA]</scope>
    <source>
        <strain evidence="13 14">EB310</strain>
    </source>
</reference>
<evidence type="ECO:0000256" key="6">
    <source>
        <dbReference type="ARBA" id="ARBA00008299"/>
    </source>
</evidence>
<name>A0A7D3XE27_9SPHN</name>
<evidence type="ECO:0000313" key="14">
    <source>
        <dbReference type="Proteomes" id="UP000504693"/>
    </source>
</evidence>
<dbReference type="NCBIfam" id="NF000768">
    <property type="entry name" value="PRK00051.1"/>
    <property type="match status" value="1"/>
</dbReference>
<evidence type="ECO:0000256" key="3">
    <source>
        <dbReference type="ARBA" id="ARBA00005169"/>
    </source>
</evidence>
<dbReference type="InterPro" id="IPR026660">
    <property type="entry name" value="PRA-CH"/>
</dbReference>
<dbReference type="UniPathway" id="UPA00031">
    <property type="reaction ID" value="UER00008"/>
</dbReference>
<evidence type="ECO:0000256" key="8">
    <source>
        <dbReference type="ARBA" id="ARBA00022605"/>
    </source>
</evidence>
<keyword evidence="11" id="KW-0460">Magnesium</keyword>
<keyword evidence="14" id="KW-1185">Reference proteome</keyword>
<feature type="binding site" evidence="11">
    <location>
        <position position="155"/>
    </location>
    <ligand>
        <name>Zn(2+)</name>
        <dbReference type="ChEBI" id="CHEBI:29105"/>
        <note>ligand shared between dimeric partners</note>
    </ligand>
</feature>
<keyword evidence="8 11" id="KW-0028">Amino-acid biosynthesis</keyword>
<dbReference type="Pfam" id="PF01502">
    <property type="entry name" value="PRA-CH"/>
    <property type="match status" value="1"/>
</dbReference>
<evidence type="ECO:0000256" key="2">
    <source>
        <dbReference type="ARBA" id="ARBA00001460"/>
    </source>
</evidence>
<evidence type="ECO:0000256" key="9">
    <source>
        <dbReference type="ARBA" id="ARBA00022801"/>
    </source>
</evidence>
<dbReference type="EMBL" id="CP053921">
    <property type="protein sequence ID" value="QKG72740.1"/>
    <property type="molecule type" value="Genomic_DNA"/>
</dbReference>
<protein>
    <recommendedName>
        <fullName evidence="11">Phosphoribosyl-AMP cyclohydrolase</fullName>
        <shortName evidence="11">PRA-CH</shortName>
        <ecNumber evidence="11">3.5.4.19</ecNumber>
    </recommendedName>
</protein>
<dbReference type="PANTHER" id="PTHR42945">
    <property type="entry name" value="HISTIDINE BIOSYNTHESIS BIFUNCTIONAL PROTEIN"/>
    <property type="match status" value="1"/>
</dbReference>
<comment type="catalytic activity">
    <reaction evidence="2">
        <text>1-(5-phospho-beta-D-ribosyl)-ATP + H2O = 1-(5-phospho-beta-D-ribosyl)-5'-AMP + diphosphate + H(+)</text>
        <dbReference type="Rhea" id="RHEA:22828"/>
        <dbReference type="ChEBI" id="CHEBI:15377"/>
        <dbReference type="ChEBI" id="CHEBI:15378"/>
        <dbReference type="ChEBI" id="CHEBI:33019"/>
        <dbReference type="ChEBI" id="CHEBI:59457"/>
        <dbReference type="ChEBI" id="CHEBI:73183"/>
        <dbReference type="EC" id="3.6.1.31"/>
    </reaction>
</comment>
<proteinExistence type="inferred from homology"/>
<dbReference type="EC" id="3.5.4.19" evidence="11"/>
<comment type="subunit">
    <text evidence="11">Homodimer.</text>
</comment>
<evidence type="ECO:0000313" key="13">
    <source>
        <dbReference type="EMBL" id="QKG72740.1"/>
    </source>
</evidence>
<dbReference type="GO" id="GO:0000287">
    <property type="term" value="F:magnesium ion binding"/>
    <property type="evidence" value="ECO:0007669"/>
    <property type="project" value="UniProtKB-UniRule"/>
</dbReference>
<sequence length="177" mass="19479">MLRWAGFSTCIGNVPHDAPSWNNHLHKRFILRAVCGYPATRSSRSYKFGRNGAPVSTTQERENGSIFMPKFDDHGLLTAVVVDAASGAVLMVAFMDEEALEATRKTGQAHFHSRSRGRLWKKGESSGHVLEVNEMLVDCDQDALVLRCTPAGPTCHTGAASCFYRVLDDGVLQRVKT</sequence>
<evidence type="ECO:0000259" key="12">
    <source>
        <dbReference type="Pfam" id="PF01502"/>
    </source>
</evidence>
<keyword evidence="10 11" id="KW-0368">Histidine biosynthesis</keyword>
<evidence type="ECO:0000256" key="7">
    <source>
        <dbReference type="ARBA" id="ARBA00022490"/>
    </source>
</evidence>
<dbReference type="FunFam" id="3.10.20.810:FF:000001">
    <property type="entry name" value="Histidine biosynthesis bifunctional protein HisIE"/>
    <property type="match status" value="1"/>
</dbReference>
<comment type="function">
    <text evidence="11">Catalyzes the hydrolysis of the adenine ring of phosphoribosyl-AMP.</text>
</comment>
<dbReference type="Gene3D" id="3.10.20.810">
    <property type="entry name" value="Phosphoribosyl-AMP cyclohydrolase"/>
    <property type="match status" value="1"/>
</dbReference>
<dbReference type="SUPFAM" id="SSF141734">
    <property type="entry name" value="HisI-like"/>
    <property type="match status" value="1"/>
</dbReference>